<dbReference type="OrthoDB" id="10031141at2759"/>
<dbReference type="RefSeq" id="XP_028922371.1">
    <property type="nucleotide sequence ID" value="XM_029066538.2"/>
</dbReference>
<dbReference type="Ensembl" id="ENSOANT00000055274.1">
    <property type="protein sequence ID" value="ENSOANP00000035326.1"/>
    <property type="gene ID" value="ENSOANG00000042726.1"/>
</dbReference>
<feature type="disulfide bond" evidence="1">
    <location>
        <begin position="57"/>
        <end position="72"/>
    </location>
</feature>
<feature type="transmembrane region" description="Helical" evidence="3">
    <location>
        <begin position="191"/>
        <end position="211"/>
    </location>
</feature>
<dbReference type="GeneID" id="114812257"/>
<dbReference type="PROSITE" id="PS50050">
    <property type="entry name" value="TNFR_NGFR_2"/>
    <property type="match status" value="1"/>
</dbReference>
<gene>
    <name evidence="6" type="primary">TNFRSF14</name>
</gene>
<evidence type="ECO:0000256" key="2">
    <source>
        <dbReference type="SAM" id="MobiDB-lite"/>
    </source>
</evidence>
<dbReference type="InterPro" id="IPR022332">
    <property type="entry name" value="TNFR_14"/>
</dbReference>
<dbReference type="InterPro" id="IPR001368">
    <property type="entry name" value="TNFR/NGFR_Cys_rich_reg"/>
</dbReference>
<comment type="caution">
    <text evidence="1">Lacks conserved residue(s) required for the propagation of feature annotation.</text>
</comment>
<dbReference type="PANTHER" id="PTHR46838:SF1">
    <property type="entry name" value="TUMOR NECROSIS FACTOR RECEPTOR SUPERFAMILY MEMBER 14"/>
    <property type="match status" value="1"/>
</dbReference>
<dbReference type="SMART" id="SM00208">
    <property type="entry name" value="TNFR"/>
    <property type="match status" value="4"/>
</dbReference>
<dbReference type="GO" id="GO:0009897">
    <property type="term" value="C:external side of plasma membrane"/>
    <property type="evidence" value="ECO:0000318"/>
    <property type="project" value="GO_Central"/>
</dbReference>
<dbReference type="GeneTree" id="ENSGT00940000162427"/>
<dbReference type="Gene3D" id="2.10.50.10">
    <property type="entry name" value="Tumor Necrosis Factor Receptor, subunit A, domain 2"/>
    <property type="match status" value="3"/>
</dbReference>
<keyword evidence="3" id="KW-0472">Membrane</keyword>
<feature type="region of interest" description="Disordered" evidence="2">
    <location>
        <begin position="217"/>
        <end position="269"/>
    </location>
</feature>
<feature type="domain" description="TNFR-Cys" evidence="5">
    <location>
        <begin position="56"/>
        <end position="98"/>
    </location>
</feature>
<dbReference type="GO" id="GO:0046642">
    <property type="term" value="P:negative regulation of alpha-beta T cell proliferation"/>
    <property type="evidence" value="ECO:0000318"/>
    <property type="project" value="GO_Central"/>
</dbReference>
<evidence type="ECO:0000256" key="4">
    <source>
        <dbReference type="SAM" id="SignalP"/>
    </source>
</evidence>
<keyword evidence="7" id="KW-1185">Reference proteome</keyword>
<dbReference type="FunCoup" id="A0A6I8N2U7">
    <property type="interactions" value="485"/>
</dbReference>
<sequence length="269" mass="29721">MRVVLGLVVATQLFCLEALVCKDGEYQVGNECCPMCPSGFRVEKHCNTWTGTTCIPCIPQTFTAHLSGLMECLKCKVCDPVFSFVMKQNCSSTKNTVCGCVPNHYCSELKDDDCEACTEQPICKPGQRVKVRGTETQRRVCEDCPAQTFSPTGMLDVCQPWTNCTALGLVEKRAGTSTSNVECKKHLDTRLLIGLLVPAVCLGGVVMVFMWHRWKRKQGDRDPETPPKQEEVDHLSNNHGNENIPKSVEETTPCMEDHNQGARPSGSST</sequence>
<feature type="repeat" description="TNFR-Cys" evidence="1">
    <location>
        <begin position="56"/>
        <end position="98"/>
    </location>
</feature>
<dbReference type="GO" id="GO:0050829">
    <property type="term" value="P:defense response to Gram-negative bacterium"/>
    <property type="evidence" value="ECO:0000318"/>
    <property type="project" value="GO_Central"/>
</dbReference>
<reference evidence="6" key="3">
    <citation type="submission" date="2025-09" db="UniProtKB">
        <authorList>
            <consortium name="Ensembl"/>
        </authorList>
    </citation>
    <scope>IDENTIFICATION</scope>
    <source>
        <strain evidence="6">Glennie</strain>
    </source>
</reference>
<accession>A0A6I8N2U7</accession>
<protein>
    <submittedName>
        <fullName evidence="6">TNF receptor superfamily member 14</fullName>
    </submittedName>
</protein>
<evidence type="ECO:0000256" key="1">
    <source>
        <dbReference type="PROSITE-ProRule" id="PRU00206"/>
    </source>
</evidence>
<feature type="compositionally biased region" description="Basic and acidic residues" evidence="2">
    <location>
        <begin position="217"/>
        <end position="236"/>
    </location>
</feature>
<name>A0A6I8N2U7_ORNAN</name>
<dbReference type="Bgee" id="ENSOANG00000042726">
    <property type="expression patterns" value="Expressed in liver and 7 other cell types or tissues"/>
</dbReference>
<reference evidence="6 7" key="1">
    <citation type="journal article" date="2008" name="Nature">
        <title>Genome analysis of the platypus reveals unique signatures of evolution.</title>
        <authorList>
            <person name="Warren W.C."/>
            <person name="Hillier L.W."/>
            <person name="Marshall Graves J.A."/>
            <person name="Birney E."/>
            <person name="Ponting C.P."/>
            <person name="Grutzner F."/>
            <person name="Belov K."/>
            <person name="Miller W."/>
            <person name="Clarke L."/>
            <person name="Chinwalla A.T."/>
            <person name="Yang S.P."/>
            <person name="Heger A."/>
            <person name="Locke D.P."/>
            <person name="Miethke P."/>
            <person name="Waters P.D."/>
            <person name="Veyrunes F."/>
            <person name="Fulton L."/>
            <person name="Fulton B."/>
            <person name="Graves T."/>
            <person name="Wallis J."/>
            <person name="Puente X.S."/>
            <person name="Lopez-Otin C."/>
            <person name="Ordonez G.R."/>
            <person name="Eichler E.E."/>
            <person name="Chen L."/>
            <person name="Cheng Z."/>
            <person name="Deakin J.E."/>
            <person name="Alsop A."/>
            <person name="Thompson K."/>
            <person name="Kirby P."/>
            <person name="Papenfuss A.T."/>
            <person name="Wakefield M.J."/>
            <person name="Olender T."/>
            <person name="Lancet D."/>
            <person name="Huttley G.A."/>
            <person name="Smit A.F."/>
            <person name="Pask A."/>
            <person name="Temple-Smith P."/>
            <person name="Batzer M.A."/>
            <person name="Walker J.A."/>
            <person name="Konkel M.K."/>
            <person name="Harris R.S."/>
            <person name="Whittington C.M."/>
            <person name="Wong E.S."/>
            <person name="Gemmell N.J."/>
            <person name="Buschiazzo E."/>
            <person name="Vargas Jentzsch I.M."/>
            <person name="Merkel A."/>
            <person name="Schmitz J."/>
            <person name="Zemann A."/>
            <person name="Churakov G."/>
            <person name="Kriegs J.O."/>
            <person name="Brosius J."/>
            <person name="Murchison E.P."/>
            <person name="Sachidanandam R."/>
            <person name="Smith C."/>
            <person name="Hannon G.J."/>
            <person name="Tsend-Ayush E."/>
            <person name="McMillan D."/>
            <person name="Attenborough R."/>
            <person name="Rens W."/>
            <person name="Ferguson-Smith M."/>
            <person name="Lefevre C.M."/>
            <person name="Sharp J.A."/>
            <person name="Nicholas K.R."/>
            <person name="Ray D.A."/>
            <person name="Kube M."/>
            <person name="Reinhardt R."/>
            <person name="Pringle T.H."/>
            <person name="Taylor J."/>
            <person name="Jones R.C."/>
            <person name="Nixon B."/>
            <person name="Dacheux J.L."/>
            <person name="Niwa H."/>
            <person name="Sekita Y."/>
            <person name="Huang X."/>
            <person name="Stark A."/>
            <person name="Kheradpour P."/>
            <person name="Kellis M."/>
            <person name="Flicek P."/>
            <person name="Chen Y."/>
            <person name="Webber C."/>
            <person name="Hardison R."/>
            <person name="Nelson J."/>
            <person name="Hallsworth-Pepin K."/>
            <person name="Delehaunty K."/>
            <person name="Markovic C."/>
            <person name="Minx P."/>
            <person name="Feng Y."/>
            <person name="Kremitzki C."/>
            <person name="Mitreva M."/>
            <person name="Glasscock J."/>
            <person name="Wylie T."/>
            <person name="Wohldmann P."/>
            <person name="Thiru P."/>
            <person name="Nhan M.N."/>
            <person name="Pohl C.S."/>
            <person name="Smith S.M."/>
            <person name="Hou S."/>
            <person name="Nefedov M."/>
            <person name="de Jong P.J."/>
            <person name="Renfree M.B."/>
            <person name="Mardis E.R."/>
            <person name="Wilson R.K."/>
        </authorList>
    </citation>
    <scope>NUCLEOTIDE SEQUENCE [LARGE SCALE GENOMIC DNA]</scope>
    <source>
        <strain evidence="6 7">Glennie</strain>
    </source>
</reference>
<dbReference type="Proteomes" id="UP000002279">
    <property type="component" value="Chromosome 5"/>
</dbReference>
<evidence type="ECO:0000259" key="5">
    <source>
        <dbReference type="PROSITE" id="PS50050"/>
    </source>
</evidence>
<reference evidence="6" key="2">
    <citation type="submission" date="2025-08" db="UniProtKB">
        <authorList>
            <consortium name="Ensembl"/>
        </authorList>
    </citation>
    <scope>IDENTIFICATION</scope>
    <source>
        <strain evidence="6">Glennie</strain>
    </source>
</reference>
<feature type="signal peptide" evidence="4">
    <location>
        <begin position="1"/>
        <end position="18"/>
    </location>
</feature>
<organism evidence="6 7">
    <name type="scientific">Ornithorhynchus anatinus</name>
    <name type="common">Duckbill platypus</name>
    <dbReference type="NCBI Taxonomy" id="9258"/>
    <lineage>
        <taxon>Eukaryota</taxon>
        <taxon>Metazoa</taxon>
        <taxon>Chordata</taxon>
        <taxon>Craniata</taxon>
        <taxon>Vertebrata</taxon>
        <taxon>Euteleostomi</taxon>
        <taxon>Mammalia</taxon>
        <taxon>Monotremata</taxon>
        <taxon>Ornithorhynchidae</taxon>
        <taxon>Ornithorhynchus</taxon>
    </lineage>
</organism>
<proteinExistence type="predicted"/>
<keyword evidence="3" id="KW-1133">Transmembrane helix</keyword>
<feature type="chain" id="PRO_5026197841" evidence="4">
    <location>
        <begin position="19"/>
        <end position="269"/>
    </location>
</feature>
<evidence type="ECO:0000313" key="7">
    <source>
        <dbReference type="Proteomes" id="UP000002279"/>
    </source>
</evidence>
<dbReference type="PRINTS" id="PR01965">
    <property type="entry name" value="TNFACTORR14"/>
</dbReference>
<dbReference type="CTD" id="8764"/>
<dbReference type="GO" id="GO:2000406">
    <property type="term" value="P:positive regulation of T cell migration"/>
    <property type="evidence" value="ECO:0000318"/>
    <property type="project" value="GO_Central"/>
</dbReference>
<dbReference type="FunFam" id="2.10.50.10:FF:000007">
    <property type="entry name" value="TNF receptor superfamily member 14"/>
    <property type="match status" value="1"/>
</dbReference>
<dbReference type="PANTHER" id="PTHR46838">
    <property type="entry name" value="TUMOR NECROSIS FACTOR RECEPTOR SUPERFAMILY MEMBER 14"/>
    <property type="match status" value="1"/>
</dbReference>
<dbReference type="GO" id="GO:0050830">
    <property type="term" value="P:defense response to Gram-positive bacterium"/>
    <property type="evidence" value="ECO:0000318"/>
    <property type="project" value="GO_Central"/>
</dbReference>
<dbReference type="KEGG" id="oaa:114812257"/>
<keyword evidence="1" id="KW-1015">Disulfide bond</keyword>
<evidence type="ECO:0000256" key="3">
    <source>
        <dbReference type="SAM" id="Phobius"/>
    </source>
</evidence>
<evidence type="ECO:0000313" key="6">
    <source>
        <dbReference type="Ensembl" id="ENSOANP00000035326.1"/>
    </source>
</evidence>
<dbReference type="Pfam" id="PF00020">
    <property type="entry name" value="TNFR_c6"/>
    <property type="match status" value="2"/>
</dbReference>
<keyword evidence="4" id="KW-0732">Signal</keyword>
<dbReference type="OMA" id="LPWTRCS"/>
<dbReference type="AlphaFoldDB" id="A0A6I8N2U7"/>
<dbReference type="SUPFAM" id="SSF57586">
    <property type="entry name" value="TNF receptor-like"/>
    <property type="match status" value="2"/>
</dbReference>
<keyword evidence="3" id="KW-0812">Transmembrane</keyword>
<dbReference type="InParanoid" id="A0A6I8N2U7"/>
<dbReference type="PROSITE" id="PS00652">
    <property type="entry name" value="TNFR_NGFR_1"/>
    <property type="match status" value="1"/>
</dbReference>
<dbReference type="GO" id="GO:0002720">
    <property type="term" value="P:positive regulation of cytokine production involved in immune response"/>
    <property type="evidence" value="ECO:0000318"/>
    <property type="project" value="GO_Central"/>
</dbReference>